<accession>E3L4E1</accession>
<protein>
    <submittedName>
        <fullName evidence="1">Uncharacterized protein</fullName>
    </submittedName>
</protein>
<reference key="1">
    <citation type="submission" date="2007-01" db="EMBL/GenBank/DDBJ databases">
        <title>The Genome Sequence of Puccinia graminis f. sp. tritici Strain CRL 75-36-700-3.</title>
        <authorList>
            <consortium name="The Broad Institute Genome Sequencing Platform"/>
            <person name="Birren B."/>
            <person name="Lander E."/>
            <person name="Galagan J."/>
            <person name="Nusbaum C."/>
            <person name="Devon K."/>
            <person name="Cuomo C."/>
            <person name="Jaffe D."/>
            <person name="Butler J."/>
            <person name="Alvarez P."/>
            <person name="Gnerre S."/>
            <person name="Grabherr M."/>
            <person name="Mauceli E."/>
            <person name="Brockman W."/>
            <person name="Young S."/>
            <person name="LaButti K."/>
            <person name="Sykes S."/>
            <person name="DeCaprio D."/>
            <person name="Crawford M."/>
            <person name="Koehrsen M."/>
            <person name="Engels R."/>
            <person name="Montgomery P."/>
            <person name="Pearson M."/>
            <person name="Howarth C."/>
            <person name="Larson L."/>
            <person name="White J."/>
            <person name="Zeng Q."/>
            <person name="Kodira C."/>
            <person name="Yandava C."/>
            <person name="Alvarado L."/>
            <person name="O'Leary S."/>
            <person name="Szabo L."/>
            <person name="Dean R."/>
            <person name="Schein J."/>
        </authorList>
    </citation>
    <scope>NUCLEOTIDE SEQUENCE</scope>
    <source>
        <strain>CRL 75-36-700-3</strain>
    </source>
</reference>
<dbReference type="InParanoid" id="E3L4E1"/>
<dbReference type="RefSeq" id="XP_003335835.1">
    <property type="nucleotide sequence ID" value="XM_003335787.1"/>
</dbReference>
<sequence>MSYFMLHYGSSSAFQKNCRLDYNGDQWTSLKLPHLKNLRKIQFFSRAGMCLLMGKYVILKPDAPRTRRRVICGNGNVVRGNPDKSGSVALSPPSSARCGIGATICPSPRRKVVSEEHQTVLHILMLQ</sequence>
<dbReference type="VEuPathDB" id="FungiDB:PGTG_17372"/>
<reference evidence="2" key="2">
    <citation type="journal article" date="2011" name="Proc. Natl. Acad. Sci. U.S.A.">
        <title>Obligate biotrophy features unraveled by the genomic analysis of rust fungi.</title>
        <authorList>
            <person name="Duplessis S."/>
            <person name="Cuomo C.A."/>
            <person name="Lin Y.-C."/>
            <person name="Aerts A."/>
            <person name="Tisserant E."/>
            <person name="Veneault-Fourrey C."/>
            <person name="Joly D.L."/>
            <person name="Hacquard S."/>
            <person name="Amselem J."/>
            <person name="Cantarel B.L."/>
            <person name="Chiu R."/>
            <person name="Coutinho P.M."/>
            <person name="Feau N."/>
            <person name="Field M."/>
            <person name="Frey P."/>
            <person name="Gelhaye E."/>
            <person name="Goldberg J."/>
            <person name="Grabherr M.G."/>
            <person name="Kodira C.D."/>
            <person name="Kohler A."/>
            <person name="Kuees U."/>
            <person name="Lindquist E.A."/>
            <person name="Lucas S.M."/>
            <person name="Mago R."/>
            <person name="Mauceli E."/>
            <person name="Morin E."/>
            <person name="Murat C."/>
            <person name="Pangilinan J.L."/>
            <person name="Park R."/>
            <person name="Pearson M."/>
            <person name="Quesneville H."/>
            <person name="Rouhier N."/>
            <person name="Sakthikumar S."/>
            <person name="Salamov A.A."/>
            <person name="Schmutz J."/>
            <person name="Selles B."/>
            <person name="Shapiro H."/>
            <person name="Tanguay P."/>
            <person name="Tuskan G.A."/>
            <person name="Henrissat B."/>
            <person name="Van de Peer Y."/>
            <person name="Rouze P."/>
            <person name="Ellis J.G."/>
            <person name="Dodds P.N."/>
            <person name="Schein J.E."/>
            <person name="Zhong S."/>
            <person name="Hamelin R.C."/>
            <person name="Grigoriev I.V."/>
            <person name="Szabo L.J."/>
            <person name="Martin F."/>
        </authorList>
    </citation>
    <scope>NUCLEOTIDE SEQUENCE [LARGE SCALE GENOMIC DNA]</scope>
    <source>
        <strain evidence="2">CRL 75-36-700-3 / race SCCL</strain>
    </source>
</reference>
<evidence type="ECO:0000313" key="1">
    <source>
        <dbReference type="EMBL" id="EFP91416.1"/>
    </source>
</evidence>
<dbReference type="Proteomes" id="UP000008783">
    <property type="component" value="Unassembled WGS sequence"/>
</dbReference>
<dbReference type="HOGENOM" id="CLU_1971618_0_0_1"/>
<name>E3L4E1_PUCGT</name>
<dbReference type="KEGG" id="pgr:PGTG_17372"/>
<keyword evidence="2" id="KW-1185">Reference proteome</keyword>
<dbReference type="EMBL" id="DS178346">
    <property type="protein sequence ID" value="EFP91416.1"/>
    <property type="molecule type" value="Genomic_DNA"/>
</dbReference>
<organism evidence="1 2">
    <name type="scientific">Puccinia graminis f. sp. tritici (strain CRL 75-36-700-3 / race SCCL)</name>
    <name type="common">Black stem rust fungus</name>
    <dbReference type="NCBI Taxonomy" id="418459"/>
    <lineage>
        <taxon>Eukaryota</taxon>
        <taxon>Fungi</taxon>
        <taxon>Dikarya</taxon>
        <taxon>Basidiomycota</taxon>
        <taxon>Pucciniomycotina</taxon>
        <taxon>Pucciniomycetes</taxon>
        <taxon>Pucciniales</taxon>
        <taxon>Pucciniaceae</taxon>
        <taxon>Puccinia</taxon>
    </lineage>
</organism>
<proteinExistence type="predicted"/>
<dbReference type="GeneID" id="10529330"/>
<evidence type="ECO:0000313" key="2">
    <source>
        <dbReference type="Proteomes" id="UP000008783"/>
    </source>
</evidence>
<dbReference type="AlphaFoldDB" id="E3L4E1"/>
<gene>
    <name evidence="1" type="ORF">PGTG_17372</name>
</gene>